<dbReference type="STRING" id="1094619.G5A2G8"/>
<dbReference type="InterPro" id="IPR035768">
    <property type="entry name" value="SPRY_HERC1"/>
</dbReference>
<dbReference type="Gene3D" id="2.60.120.200">
    <property type="match status" value="1"/>
</dbReference>
<dbReference type="InterPro" id="IPR043136">
    <property type="entry name" value="B30.2/SPRY_sf"/>
</dbReference>
<dbReference type="SMART" id="SM00119">
    <property type="entry name" value="HECTc"/>
    <property type="match status" value="1"/>
</dbReference>
<dbReference type="SUPFAM" id="SSF49785">
    <property type="entry name" value="Galactose-binding domain-like"/>
    <property type="match status" value="2"/>
</dbReference>
<dbReference type="InterPro" id="IPR015940">
    <property type="entry name" value="UBA"/>
</dbReference>
<reference evidence="12 13" key="1">
    <citation type="journal article" date="2006" name="Science">
        <title>Phytophthora genome sequences uncover evolutionary origins and mechanisms of pathogenesis.</title>
        <authorList>
            <person name="Tyler B.M."/>
            <person name="Tripathy S."/>
            <person name="Zhang X."/>
            <person name="Dehal P."/>
            <person name="Jiang R.H."/>
            <person name="Aerts A."/>
            <person name="Arredondo F.D."/>
            <person name="Baxter L."/>
            <person name="Bensasson D."/>
            <person name="Beynon J.L."/>
            <person name="Chapman J."/>
            <person name="Damasceno C.M."/>
            <person name="Dorrance A.E."/>
            <person name="Dou D."/>
            <person name="Dickerman A.W."/>
            <person name="Dubchak I.L."/>
            <person name="Garbelotto M."/>
            <person name="Gijzen M."/>
            <person name="Gordon S.G."/>
            <person name="Govers F."/>
            <person name="Grunwald N.J."/>
            <person name="Huang W."/>
            <person name="Ivors K.L."/>
            <person name="Jones R.W."/>
            <person name="Kamoun S."/>
            <person name="Krampis K."/>
            <person name="Lamour K.H."/>
            <person name="Lee M.K."/>
            <person name="McDonald W.H."/>
            <person name="Medina M."/>
            <person name="Meijer H.J."/>
            <person name="Nordberg E.K."/>
            <person name="Maclean D.J."/>
            <person name="Ospina-Giraldo M.D."/>
            <person name="Morris P.F."/>
            <person name="Phuntumart V."/>
            <person name="Putnam N.H."/>
            <person name="Rash S."/>
            <person name="Rose J.K."/>
            <person name="Sakihama Y."/>
            <person name="Salamov A.A."/>
            <person name="Savidor A."/>
            <person name="Scheuring C.F."/>
            <person name="Smith B.M."/>
            <person name="Sobral B.W."/>
            <person name="Terry A."/>
            <person name="Torto-Alalibo T.A."/>
            <person name="Win J."/>
            <person name="Xu Z."/>
            <person name="Zhang H."/>
            <person name="Grigoriev I.V."/>
            <person name="Rokhsar D.S."/>
            <person name="Boore J.L."/>
        </authorList>
    </citation>
    <scope>NUCLEOTIDE SEQUENCE [LARGE SCALE GENOMIC DNA]</scope>
    <source>
        <strain evidence="12 13">P6497</strain>
    </source>
</reference>
<evidence type="ECO:0000256" key="2">
    <source>
        <dbReference type="ARBA" id="ARBA00022771"/>
    </source>
</evidence>
<dbReference type="InterPro" id="IPR003656">
    <property type="entry name" value="Znf_BED"/>
</dbReference>
<dbReference type="InterPro" id="IPR042469">
    <property type="entry name" value="HECTD3"/>
</dbReference>
<feature type="compositionally biased region" description="Acidic residues" evidence="7">
    <location>
        <begin position="4238"/>
        <end position="4247"/>
    </location>
</feature>
<feature type="domain" description="HECT" evidence="10">
    <location>
        <begin position="5486"/>
        <end position="5836"/>
    </location>
</feature>
<feature type="region of interest" description="Disordered" evidence="7">
    <location>
        <begin position="147"/>
        <end position="187"/>
    </location>
</feature>
<keyword evidence="2 5" id="KW-0863">Zinc-finger</keyword>
<keyword evidence="1" id="KW-0479">Metal-binding</keyword>
<dbReference type="PANTHER" id="PTHR46654:SF1">
    <property type="entry name" value="E3 UBIQUITIN-PROTEIN LIGASE HECTD3"/>
    <property type="match status" value="1"/>
</dbReference>
<feature type="compositionally biased region" description="Low complexity" evidence="7">
    <location>
        <begin position="4652"/>
        <end position="4667"/>
    </location>
</feature>
<dbReference type="OMA" id="EPFCRQP"/>
<evidence type="ECO:0000256" key="5">
    <source>
        <dbReference type="PROSITE-ProRule" id="PRU00027"/>
    </source>
</evidence>
<accession>G5A2G8</accession>
<dbReference type="InterPro" id="IPR035983">
    <property type="entry name" value="Hect_E3_ubiquitin_ligase"/>
</dbReference>
<dbReference type="Pfam" id="PF00622">
    <property type="entry name" value="SPRY"/>
    <property type="match status" value="1"/>
</dbReference>
<dbReference type="Gene3D" id="3.30.2410.10">
    <property type="entry name" value="Hect, E3 ligase catalytic domain"/>
    <property type="match status" value="1"/>
</dbReference>
<dbReference type="CDD" id="cd12881">
    <property type="entry name" value="SPRY_HERC1"/>
    <property type="match status" value="1"/>
</dbReference>
<evidence type="ECO:0000256" key="7">
    <source>
        <dbReference type="SAM" id="MobiDB-lite"/>
    </source>
</evidence>
<evidence type="ECO:0000256" key="6">
    <source>
        <dbReference type="PROSITE-ProRule" id="PRU00104"/>
    </source>
</evidence>
<feature type="compositionally biased region" description="Low complexity" evidence="7">
    <location>
        <begin position="776"/>
        <end position="789"/>
    </location>
</feature>
<dbReference type="SUPFAM" id="SSF49899">
    <property type="entry name" value="Concanavalin A-like lectins/glucanases"/>
    <property type="match status" value="2"/>
</dbReference>
<sequence>MHDAEHVGEKRRRGGRRPSPVWAFFSEIRTPDNKVHASCNFCAKRCAGVASRMRTHVLNKCEKAPTDIERLLDEANPPDSRSDTFQTHSAIVIATDLPMETAIASGAGASFVDTASPAPAKRRRPQLQQNQQVIAPVEETIRPLVTHDEEEDAGEIVATSEPESEDAEAEVEAEEEESVAAPQVSYEPPRARLEGYSEQEAAQVHQKLVLACVLNDVPATFVEDDALMEAFTLARPGLPRLSAEQAKTTVLQELADAASKKMEEELERCQVLTLVHRHFKKQDEAATGAPLKWCNRWVGVDEQRRVVPLKETLRKVEPSTLSSDEDCCRYCSPREEFDVVVSSLRLSMAPEAVFCLCCECPLMYRQLRLEQQQALSTPAQDPDSVSAIATKLKTQMLLSACLLRQSLVLRKELLNTFPALVDLLNKTIFLAHSISKITPLRPQVETLLKSSNWGAVPRLVKRMVFLEKDVRRYQAKVSVPSDEVSSFWNKLRLVDKLLTPFNWMLALSEAKGTTSAQYVVLWLWLLSIIESATSQLLPKQDKEAFTATVMALIEHHIDSHELVCMLLDPRIAGAGLSISGKRRVKSLVVQIAERIFPSEGFSSGAARTQLLTQLGDYTEKSGGFEDVVAWEMSAGRPPKLFWNDFVEDAPYLARVARAVISVSPCAQTATQALDPSPPTEEFAWEQSFAVQQLKFQAQKLPPQTAGGVQQYQLLLFPPAPLQGGMSDGTLSSEVDKALRVNTPRWSASLETEVEAYVTRQLSSMLKAEELDPARAAAGVSSSSASAGTSDHGPSEDAANTNAAQAEAPPRVEAEAWGTGDDEDGWMPKPARLHSGRTRSCAVCFASLQYSAAASWDEYLQSEEYLRQLQANVLQDAFVSSLLCGENAAGDLPTEHRMHKNRKLKCRQSVTDYRNMTSAGVVDRSGMEKGSIRTLEEMLIEALPTPVFTHVLERRLAVISHSSKIACELMSRDGVKKIPRPVESAPGNEELHHLAIHTLSALLGAFDYKNPQALRPFQELSQLLTCFPVLSLYSFWSPMKKAPDKALLLDKHQVEASSVTSSSDAHGAYCAMDGMDSTSWHSQPRPGMVYFAVKSTELAKVTSIAIHWHMKYVPQTVGVQYRVEGSDSFVQLVEDRAVTSSGPTVFDTSFPPSSCETRVVMSGLPSSNRNGVYAIEHLKLNMPAPGSLFADPKSTLNAVALWLLGALDVADEVMAAEAIGALRSWALSTASLSVTMLFVDMLLRLEGQDENGGSNRIASLALDQGHLLYKGINAYHMEESQRLASDGDKVAFGDVRKVAATFESSVCSTGVIVEDGGLVVRTRETSYQYAAVNCGISSGKASWKFRLDTDTQDDEMTCFGAAILPVTVSGYDSSPSLWMLRGYNGNLYARGHKLSRTIGKVHPGDIVQVDVDMGEGTLAYKINGTDYGVVFTDLAGHEVHPAVSFYGSGKVITLLGVTKWDCTSSGPADIDPVFLSSMREYHFSVGYGTLGKGNQLGYASNGDSSSSQANASATGSTTIHVNGEAKQRCLSTHPPSHGDAYVVYDLAEAYHTISGGVAFNDDTRNEFLENGGVSLIFEVVGDDKLLWQSKPMSETRLIEKFEVDVRNVRMLELKVSCIGSNHCAHAVWVDPCLHPVEEWVCTQCAFVNKASAEMCTVCRIGARGETLDPVKQPSSEEESDQASQACMTSEHVAQHMRSPGELGTTIIRQIYDLYQLQWERTGSTLSTTKPSVKFEEPFCRQPCKEVFSQLLTILQRFRAQCVDSNEHRQHARDGCVHILGIISANLESISCHDVKDPSTELGVSPELVASLRGELEAMACIREESGAVGTKLAEDIEKAAARTIVAGISVLYPSAIEKLELLLQLLLAYIDHPFEITSASYFVLTSVVELLAAPGPDGILTFMPFMAAETDEAIWPSAVTKTVGLLMKLVVNSHRGQLAADADRSRNCDGLSDVAIRLLKTYQLYLLSEAVELTKTNSIENDPASPKDSNYLRVMLHRRLQVQEATIQFGFLSLNAYRDLIDSIAGFQAEESFVLSRDAAVRQASVRSYRIPLLSEVLPWFVSSLCLLRRQTWLARPILPAIVRLLETVDHYCSESQIVSKSAHRFQQLEAHQKARLIESQEVERAAALERDPSFRSHTSKRLYNVFHQLYTGEKDHFEGQIGFQFEATSSFSIVALGRSVNPTRHGGRLTREHTIRLWEEGSQLLVAQVTVGGSSKKDALGYALEMLPTPAKIIQGKLYRLTTQEFANGGDPWYKKENLPDEEYDESFIKILRDCYASGSVGFPGSQNMMGAAYGVPTFMVQDETPLASLPRFVPPHGCLSLRFNAKRKLNSVCISHTGTSAYVKDGTDTWRTCLLRTAFLHGVHSVDFALKSSRAGRSVSGHICVGIDWRQPREQTRLSVQLSAYEAFMGETATSIGWMPAIGAVWVKGNRYDYGPRLSVSVGDIFTVTIDYDLQLLAFAYNGKNLGVAVGPQEFRPLGTTIEGLPQVVTAGVSLYGSQDVVQVRPSGIAKSTLRIHWLFDLHNSLASLAGRITSTLIAGHPVDGVEEELLPWLQSPLLSGGIAESPAGLDQSGANTPLRWNDALQAECARYPSNDQGAGSGVFTSMTPNAPSSVEKESILRKRVSGGRLDAVEGVNQRDPTFWSNWTMDMTERGTVQLIMSWLEKHCPDRTFMSRLGKFPACERWMCAALIMHAPLHVIQEVQAIAAGAGASAAGEVLGAEFFLAHANLTPSDDLVLVWKRILILRHWLIKARQEYRAKEADDPSPNEQTRSDILPEQESKRLGDDINLEQSVVVPKTFDELVQQVVHRAEFLCKLAPPSEEVERLKGDSQVALFNLAEKWSAQKTPPSLQPMLERWKTLGEADSSKWSGIVDVLRAQHRWRARRASIQALVIPTSTLAPSATQQSTDSDDNDDIDPAEDVTVSKKYDYTSTFSAMMKACELYIRDGTGAPPEVLALLLERRQRRSDSRLFGLQAMKCIISLLSYDSAIHNALIFLRPAMRGFTDSEKESRELNDGQVVAETFRATVRHHYLKGLEGCNRQTIDSVQGAFCDLYAYLAQLLGGSSGYSVSDPQLKQTILCAWSLDFEPRDHQFLLDTGMLSKLQEIFSISSVLREAVADSNCSSSTDNVSTSNNLRQYSTINWHPLPEEFVQQGLLRSGYMTKRDVIRLLRRAPHYACPAQWWKKNDLEGANDAVPITSRHTASSLSLLYADMLAGLQRKLLGPPARAPSSQALLFGAKITPATTRGAQAATNPKPDDVSYLEMPALGETKDFTMEMWINPTELTGCQALRCDNGMESGSVYLELIGRHLQLSIPGNFPRERLFRSIQLRTFEWTHCSVVYDSTARSVELYVNGVFSEKMTFERVCGNVHFRAARLGCWMSGVDAQGAALTNISAQRKFKGSIAEVRIWRVSRTGYDILHNYQRSVPLVKSSTGTALTKSQVFSENLIGLWHATEGEGICVYDSAPVLKHATEGPDARSNNLTASHCRWIPTSIPVFGNDTLDSLQPNVWSRVIACIRSFQRKVRLWLAKQFDESASLSKLICEHDERAALQKWSQLSRVGDDDDEMDLSDSDDAYLSGGELPTGSSQPLDTAASQLIAQWSACTDEQMIIRKQTRRCAWVVFRFLASTGISGAYERREGEAKSVAAFAKQKRKQRLQKAGSSGNVAVVASAETSRPQGLSFMEEDAAARSAEAASDAAKSAATNRELEEPVLQTLWFSKEFHRKVFEVLEKELIQGKELTEEAEGLTRAQRMLRSVSTPVQKRGASLRQYPSDVARGKSGFVNIHHAPSDLTGDVEVLEPLEVETHMFSVLLFMLSQSQQSPAITYLVRPHMLRGLLEMLRLASPRSQRVVKLLLRRICCSGSVKPSDVGGILGSESVLIDLLLDQVAESVCSTAAPMPTHAVNVPPSSALAGTSDREITMASAESLSNPIGFRSGQISLVVASESVALLRRLLMEKKWQQGVAENLCNAIRNIAPILARKKSGPPSPGVRAAPDPSDIRFRAAIIRAVGALCVLGSHSDCVRVGGKVAVAAQGPNSTSDVSADGSGQAVSATLIEMNSQASTVRVVFHPTSSEIDFDPSHNIQDVKLSAVSPTEEICLPPTAVPLTMDMMPVILQLSSLDETSVLKEFDSLWRLQIRSRALLALEALLRHSLQVTRSFAHDIMAQNLLRFALTPISLNSFLSLPLLQERGRMILCRLIESSTPLGEAMFHGLQDPTPPALPASDSTDTSGGVEANDDPAEEETEAHRVRRGFASTLAAMGFEFDLCMAALEHSRDDPNLAVEWLMGDGAATYQERQQAQRLAQATIAAHEMADGAEGSPGLTLEAKASELQNISGMPYCLAFCALELSNSDPNRAMEWLMEHGSNYAEKFDSLDLLTDSFSAARTVVLEDRAAMEEIDQPDPLVTTSDRRDAIAAEYLGSAASSRSTDLSYAPNVDAMAVTLAPILAPGPAKPASGISASRDSSLTAFLPLDPEYLTPNVLLTVTSDIGPVQRLATSGRTGIFRRYSPDDGVLITFLNTESGAYEDEWHFPRDLRRLVKIYDEPLEGVESIHRVALRTENALSTYYARRAITALLCAFDSAGKSTANASRITSDEAQALEDKPPSLSSSFSSEILSVVGGPRQFVSLLKMVAASEMNSTQHAEVDGKSSATTGASATGGSASGVDSSEQPSSLLASLQAITLRMLREEARTEKFEHSEANPPKPRPGSPKRDQASAHYGSISESISEHSVVPEVYDYGEEDEDDEALNRAIAMSIESAQLPPAPAAAITQSTDADWASEESKGEDALFRMRRTRQPSDTEAQEVASAYLGGGIDDHNGLLSSVLVKECVSHFVESTRMAGDGAGEAAVQEFQSLHPYFGRCEYARAVSIDSSYRCLRIVFDHRCRLGPKAKLTFYADPECESRIGVVDNAMTTSGHLLPDLIIHSHQFWFRFAASEENVTKDNGYGYRFQVKPMASIRWTKESEVLASPSLEWACWVLELLLNDATEMVTHGAVHNRKIYGALVRYLRSPGAPFKGRVVRLLQQLLHHPELFPADEIPELDALESISRLAVTRAEVDRASGKVFLSSHLLQLVELSMVISSASSVFERKLNGSAAALAPQVITPFDLPVPFERKRVRDSLNDVSELTRFLLGQTTRLPQHILVAIWLEVYGSSAVIETAHPYTPGAALTGHVAFDAAQALRITFDSRCSLAPGQGQTMARLELASFMLLPRDDGTGDVVKEFRSNRTYAGESGWPEAAISHEGNNLEYKFHADENAGAHFGFAATVNALGIPKEKQLARATADDIEQLLQRLLLMQTDPAPEGDQWTHGMDLQLVDWVNNHVEPAASLPSSTPATTKHSVDLQPADIKLNQTLDGLRCSLLLGLSLELLQLRFALLKYLNLSLQHCLPLLDLRDTKSPWTIAHRLRQLSHCIFFDVKSALVEAAIEATNVAGETSGSSSQQQTARITLDRMQALESRDDREVEPSVSECFFAQAFRQLNQVDPALLRRQIDSKGRLFSVKFRGEEGVDWGGVYREGATSMVDDLFSPHFSLFVLCPNGQHDTGNNRGMYLPNPKCTSPVAMQMFAFVGQLLGISLRTHGDFPFMLPSLVWKQLLGQPLTRSDLEGTDAMFIQMLDGIANCENDGISTEEEFATAFAGLELRFTASSCTGEEIELVPGGRHLTVGFYNRLEYCRLAERARLEECSAQVAAMARGFATLFPRRVLTLLTWQELEILTCGSPKIDLDLWQRHTRYDGYAEDDPTVQLFWEALAEFSDEQRADFVRFAWGRSRLPRGKWPQPFKLSKKGGRDATRSLPVAHTCFFSVELPPYTSRETMRSMLLATITFGLGGILMA</sequence>
<keyword evidence="4" id="KW-0862">Zinc</keyword>
<proteinExistence type="predicted"/>
<dbReference type="Pfam" id="PF00632">
    <property type="entry name" value="HECT"/>
    <property type="match status" value="1"/>
</dbReference>
<dbReference type="InParanoid" id="G5A2G8"/>
<dbReference type="PROSITE" id="PS50030">
    <property type="entry name" value="UBA"/>
    <property type="match status" value="1"/>
</dbReference>
<evidence type="ECO:0000259" key="10">
    <source>
        <dbReference type="PROSITE" id="PS50237"/>
    </source>
</evidence>
<organism evidence="12 13">
    <name type="scientific">Phytophthora sojae (strain P6497)</name>
    <name type="common">Soybean stem and root rot agent</name>
    <name type="synonym">Phytophthora megasperma f. sp. glycines</name>
    <dbReference type="NCBI Taxonomy" id="1094619"/>
    <lineage>
        <taxon>Eukaryota</taxon>
        <taxon>Sar</taxon>
        <taxon>Stramenopiles</taxon>
        <taxon>Oomycota</taxon>
        <taxon>Peronosporomycetes</taxon>
        <taxon>Peronosporales</taxon>
        <taxon>Peronosporaceae</taxon>
        <taxon>Phytophthora</taxon>
    </lineage>
</organism>
<dbReference type="PROSITE" id="PS50188">
    <property type="entry name" value="B302_SPRY"/>
    <property type="match status" value="1"/>
</dbReference>
<dbReference type="InterPro" id="IPR008979">
    <property type="entry name" value="Galactose-bd-like_sf"/>
</dbReference>
<evidence type="ECO:0000313" key="13">
    <source>
        <dbReference type="Proteomes" id="UP000002640"/>
    </source>
</evidence>
<dbReference type="SMART" id="SM00776">
    <property type="entry name" value="NPCBM"/>
    <property type="match status" value="1"/>
</dbReference>
<dbReference type="Gene3D" id="3.90.1750.10">
    <property type="entry name" value="Hect, E3 ligase catalytic domains"/>
    <property type="match status" value="1"/>
</dbReference>
<dbReference type="PROSITE" id="PS50237">
    <property type="entry name" value="HECT"/>
    <property type="match status" value="1"/>
</dbReference>
<dbReference type="InterPro" id="IPR003877">
    <property type="entry name" value="SPRY_dom"/>
</dbReference>
<dbReference type="InterPro" id="IPR013320">
    <property type="entry name" value="ConA-like_dom_sf"/>
</dbReference>
<dbReference type="Proteomes" id="UP000002640">
    <property type="component" value="Unassembled WGS sequence"/>
</dbReference>
<dbReference type="InterPro" id="IPR001876">
    <property type="entry name" value="Znf_RanBP2"/>
</dbReference>
<feature type="region of interest" description="Disordered" evidence="7">
    <location>
        <begin position="4694"/>
        <end position="4729"/>
    </location>
</feature>
<dbReference type="InterPro" id="IPR009060">
    <property type="entry name" value="UBA-like_sf"/>
</dbReference>
<feature type="compositionally biased region" description="Low complexity" evidence="7">
    <location>
        <begin position="797"/>
        <end position="807"/>
    </location>
</feature>
<evidence type="ECO:0000256" key="3">
    <source>
        <dbReference type="ARBA" id="ARBA00022786"/>
    </source>
</evidence>
<feature type="compositionally biased region" description="Acidic residues" evidence="7">
    <location>
        <begin position="2910"/>
        <end position="2921"/>
    </location>
</feature>
<feature type="region of interest" description="Disordered" evidence="7">
    <location>
        <begin position="3563"/>
        <end position="3591"/>
    </location>
</feature>
<dbReference type="PANTHER" id="PTHR46654">
    <property type="entry name" value="E3 UBIQUITIN-PROTEIN LIGASE HECTD3"/>
    <property type="match status" value="1"/>
</dbReference>
<dbReference type="PROSITE" id="PS50808">
    <property type="entry name" value="ZF_BED"/>
    <property type="match status" value="1"/>
</dbReference>
<dbReference type="Gene3D" id="2.60.120.920">
    <property type="match status" value="2"/>
</dbReference>
<feature type="domain" description="BED-type" evidence="11">
    <location>
        <begin position="16"/>
        <end position="68"/>
    </location>
</feature>
<protein>
    <recommendedName>
        <fullName evidence="14">HECT E3 ubiquitin ligase</fullName>
    </recommendedName>
</protein>
<evidence type="ECO:0000313" key="12">
    <source>
        <dbReference type="EMBL" id="EGZ09859.1"/>
    </source>
</evidence>
<gene>
    <name evidence="12" type="ORF">PHYSODRAFT_361866</name>
</gene>
<evidence type="ECO:0000259" key="11">
    <source>
        <dbReference type="PROSITE" id="PS50808"/>
    </source>
</evidence>
<keyword evidence="13" id="KW-1185">Reference proteome</keyword>
<feature type="domain" description="B30.2/SPRY" evidence="9">
    <location>
        <begin position="1279"/>
        <end position="1459"/>
    </location>
</feature>
<evidence type="ECO:0000259" key="9">
    <source>
        <dbReference type="PROSITE" id="PS50188"/>
    </source>
</evidence>
<feature type="region of interest" description="Disordered" evidence="7">
    <location>
        <begin position="4216"/>
        <end position="4250"/>
    </location>
</feature>
<feature type="region of interest" description="Disordered" evidence="7">
    <location>
        <begin position="4643"/>
        <end position="4674"/>
    </location>
</feature>
<dbReference type="Gene3D" id="1.10.8.10">
    <property type="entry name" value="DNA helicase RuvA subunit, C-terminal domain"/>
    <property type="match status" value="1"/>
</dbReference>
<feature type="compositionally biased region" description="Acidic residues" evidence="7">
    <location>
        <begin position="3564"/>
        <end position="3576"/>
    </location>
</feature>
<dbReference type="Gene3D" id="3.30.2160.10">
    <property type="entry name" value="Hect, E3 ligase catalytic domain"/>
    <property type="match status" value="1"/>
</dbReference>
<dbReference type="EMBL" id="JH159159">
    <property type="protein sequence ID" value="EGZ09859.1"/>
    <property type="molecule type" value="Genomic_DNA"/>
</dbReference>
<dbReference type="GeneID" id="20650207"/>
<dbReference type="InterPro" id="IPR001870">
    <property type="entry name" value="B30.2/SPRY"/>
</dbReference>
<evidence type="ECO:0000259" key="8">
    <source>
        <dbReference type="PROSITE" id="PS50030"/>
    </source>
</evidence>
<dbReference type="SMART" id="SM00165">
    <property type="entry name" value="UBA"/>
    <property type="match status" value="2"/>
</dbReference>
<dbReference type="GO" id="GO:0008270">
    <property type="term" value="F:zinc ion binding"/>
    <property type="evidence" value="ECO:0007669"/>
    <property type="project" value="UniProtKB-KW"/>
</dbReference>
<evidence type="ECO:0000256" key="1">
    <source>
        <dbReference type="ARBA" id="ARBA00022723"/>
    </source>
</evidence>
<dbReference type="GO" id="GO:0004842">
    <property type="term" value="F:ubiquitin-protein transferase activity"/>
    <property type="evidence" value="ECO:0007669"/>
    <property type="project" value="InterPro"/>
</dbReference>
<dbReference type="Gene3D" id="2.60.120.1060">
    <property type="entry name" value="NPCBM/NEW2 domain"/>
    <property type="match status" value="1"/>
</dbReference>
<dbReference type="PROSITE" id="PS01358">
    <property type="entry name" value="ZF_RANBP2_1"/>
    <property type="match status" value="1"/>
</dbReference>
<dbReference type="Pfam" id="PF08305">
    <property type="entry name" value="NPCBM"/>
    <property type="match status" value="1"/>
</dbReference>
<dbReference type="SUPFAM" id="SSF56204">
    <property type="entry name" value="Hect, E3 ligase catalytic domain"/>
    <property type="match status" value="1"/>
</dbReference>
<feature type="compositionally biased region" description="Acidic residues" evidence="7">
    <location>
        <begin position="162"/>
        <end position="178"/>
    </location>
</feature>
<dbReference type="GO" id="GO:0003677">
    <property type="term" value="F:DNA binding"/>
    <property type="evidence" value="ECO:0007669"/>
    <property type="project" value="InterPro"/>
</dbReference>
<keyword evidence="3 6" id="KW-0833">Ubl conjugation pathway</keyword>
<feature type="region of interest" description="Disordered" evidence="7">
    <location>
        <begin position="2901"/>
        <end position="2921"/>
    </location>
</feature>
<dbReference type="InterPro" id="IPR013222">
    <property type="entry name" value="Glyco_hyd_98_carb-bd"/>
</dbReference>
<feature type="region of interest" description="Disordered" evidence="7">
    <location>
        <begin position="776"/>
        <end position="829"/>
    </location>
</feature>
<feature type="domain" description="UBA" evidence="8">
    <location>
        <begin position="4242"/>
        <end position="4291"/>
    </location>
</feature>
<dbReference type="InterPro" id="IPR038637">
    <property type="entry name" value="NPCBM_sf"/>
</dbReference>
<dbReference type="KEGG" id="psoj:PHYSODRAFT_361866"/>
<dbReference type="RefSeq" id="XP_009534720.1">
    <property type="nucleotide sequence ID" value="XM_009536425.1"/>
</dbReference>
<dbReference type="Gene3D" id="2.60.120.260">
    <property type="entry name" value="Galactose-binding domain-like"/>
    <property type="match status" value="1"/>
</dbReference>
<dbReference type="Pfam" id="PF13385">
    <property type="entry name" value="Laminin_G_3"/>
    <property type="match status" value="1"/>
</dbReference>
<evidence type="ECO:0000256" key="4">
    <source>
        <dbReference type="ARBA" id="ARBA00022833"/>
    </source>
</evidence>
<name>G5A2G8_PHYSP</name>
<dbReference type="SUPFAM" id="SSF46934">
    <property type="entry name" value="UBA-like"/>
    <property type="match status" value="1"/>
</dbReference>
<evidence type="ECO:0008006" key="14">
    <source>
        <dbReference type="Google" id="ProtNLM"/>
    </source>
</evidence>
<dbReference type="InterPro" id="IPR000569">
    <property type="entry name" value="HECT_dom"/>
</dbReference>
<feature type="active site" description="Glycyl thioester intermediate" evidence="6">
    <location>
        <position position="5803"/>
    </location>
</feature>